<dbReference type="Pfam" id="PF01189">
    <property type="entry name" value="Methyltr_RsmB-F"/>
    <property type="match status" value="1"/>
</dbReference>
<protein>
    <submittedName>
        <fullName evidence="10">RsmB/NOP family class I SAM-dependent RNA methyltransferase</fullName>
    </submittedName>
</protein>
<evidence type="ECO:0000256" key="3">
    <source>
        <dbReference type="ARBA" id="ARBA00022603"/>
    </source>
</evidence>
<reference evidence="10" key="1">
    <citation type="submission" date="2020-10" db="EMBL/GenBank/DDBJ databases">
        <authorList>
            <person name="Gilroy R."/>
        </authorList>
    </citation>
    <scope>NUCLEOTIDE SEQUENCE</scope>
    <source>
        <strain evidence="10">CHK123-3438</strain>
    </source>
</reference>
<gene>
    <name evidence="10" type="ORF">IAB60_12290</name>
</gene>
<keyword evidence="4 7" id="KW-0808">Transferase</keyword>
<name>A0A9D1KH71_9FIRM</name>
<dbReference type="EMBL" id="DVKS01000202">
    <property type="protein sequence ID" value="HIT42851.1"/>
    <property type="molecule type" value="Genomic_DNA"/>
</dbReference>
<keyword evidence="5 7" id="KW-0949">S-adenosyl-L-methionine</keyword>
<dbReference type="PROSITE" id="PS51686">
    <property type="entry name" value="SAM_MT_RSMB_NOP"/>
    <property type="match status" value="1"/>
</dbReference>
<keyword evidence="3 7" id="KW-0489">Methyltransferase</keyword>
<dbReference type="PROSITE" id="PS01153">
    <property type="entry name" value="NOL1_NOP2_SUN"/>
    <property type="match status" value="1"/>
</dbReference>
<evidence type="ECO:0000256" key="5">
    <source>
        <dbReference type="ARBA" id="ARBA00022691"/>
    </source>
</evidence>
<dbReference type="CDD" id="cd21147">
    <property type="entry name" value="RsmF_methylt_CTD1"/>
    <property type="match status" value="1"/>
</dbReference>
<evidence type="ECO:0000259" key="9">
    <source>
        <dbReference type="PROSITE" id="PS51686"/>
    </source>
</evidence>
<evidence type="ECO:0000256" key="7">
    <source>
        <dbReference type="PROSITE-ProRule" id="PRU01023"/>
    </source>
</evidence>
<feature type="binding site" evidence="7">
    <location>
        <position position="136"/>
    </location>
    <ligand>
        <name>S-adenosyl-L-methionine</name>
        <dbReference type="ChEBI" id="CHEBI:59789"/>
    </ligand>
</feature>
<dbReference type="PANTHER" id="PTHR22807:SF30">
    <property type="entry name" value="28S RRNA (CYTOSINE(4447)-C(5))-METHYLTRANSFERASE-RELATED"/>
    <property type="match status" value="1"/>
</dbReference>
<feature type="binding site" evidence="7">
    <location>
        <position position="181"/>
    </location>
    <ligand>
        <name>S-adenosyl-L-methionine</name>
        <dbReference type="ChEBI" id="CHEBI:59789"/>
    </ligand>
</feature>
<feature type="region of interest" description="Disordered" evidence="8">
    <location>
        <begin position="304"/>
        <end position="355"/>
    </location>
</feature>
<evidence type="ECO:0000313" key="10">
    <source>
        <dbReference type="EMBL" id="HIT42851.1"/>
    </source>
</evidence>
<dbReference type="SUPFAM" id="SSF53335">
    <property type="entry name" value="S-adenosyl-L-methionine-dependent methyltransferases"/>
    <property type="match status" value="1"/>
</dbReference>
<dbReference type="AlphaFoldDB" id="A0A9D1KH71"/>
<evidence type="ECO:0000256" key="2">
    <source>
        <dbReference type="ARBA" id="ARBA00022490"/>
    </source>
</evidence>
<accession>A0A9D1KH71</accession>
<evidence type="ECO:0000256" key="4">
    <source>
        <dbReference type="ARBA" id="ARBA00022679"/>
    </source>
</evidence>
<dbReference type="InterPro" id="IPR027391">
    <property type="entry name" value="Nol1_Nop2_Fmu_2"/>
</dbReference>
<sequence length="506" mass="55949">MKSIDLPYEYTKRMEALLGSEYDDYLASFEKPWSRGLRVNEKKIAAGAFPALCGRSLRPVPWIRNGFYQPDDWQASKDPLYYAGLYYLQEPSAMTPASCLPVEPGDRVLDLCAAPGGKATELGARLKGRGLLWANDISASRARALLKNLELWGIPNICVTGETPERLAQALPEFFDKILVDAPCSGEGMFRKEPEMVKDWMEKGPAYYAPIQREILLQAASMLRPGGYLLYSTCTFSPEEDEANAEFLLENVPELSLVPLPLFEGASPGFGLPGVLRLFPHKINGEGHFLALFQKKERPDAVSAVPKTAEWSPVRKSSEEKASRSRRNTAGRNIAGRNTAGRNTAEKSTAGKIAAEKKEADAREAFLHFSHALNLAPGDGLAALFNPERLSLIGENLYAIPQGFPETGGLRILRSGLLLGQARRGRFEPSQALAMALKPEQISASLHLPYQDARVLRYLKGESVDAGPEGGREGWRLVCLDEFPLGWAKDAGRFLKNKYYPGWRYV</sequence>
<feature type="domain" description="SAM-dependent MTase RsmB/NOP-type" evidence="9">
    <location>
        <begin position="1"/>
        <end position="296"/>
    </location>
</feature>
<dbReference type="Pfam" id="PF17126">
    <property type="entry name" value="RsmF_methylt_CI"/>
    <property type="match status" value="1"/>
</dbReference>
<feature type="binding site" evidence="7">
    <location>
        <begin position="112"/>
        <end position="118"/>
    </location>
    <ligand>
        <name>S-adenosyl-L-methionine</name>
        <dbReference type="ChEBI" id="CHEBI:59789"/>
    </ligand>
</feature>
<dbReference type="Pfam" id="PF17125">
    <property type="entry name" value="Methyltr_RsmF_N"/>
    <property type="match status" value="1"/>
</dbReference>
<dbReference type="Gene3D" id="3.30.70.1170">
    <property type="entry name" value="Sun protein, domain 3"/>
    <property type="match status" value="1"/>
</dbReference>
<dbReference type="InterPro" id="IPR001678">
    <property type="entry name" value="MeTrfase_RsmB-F_NOP2_dom"/>
</dbReference>
<organism evidence="10 11">
    <name type="scientific">Candidatus Caccovicinus merdipullorum</name>
    <dbReference type="NCBI Taxonomy" id="2840724"/>
    <lineage>
        <taxon>Bacteria</taxon>
        <taxon>Bacillati</taxon>
        <taxon>Bacillota</taxon>
        <taxon>Clostridia</taxon>
        <taxon>Eubacteriales</taxon>
        <taxon>Candidatus Caccovicinus</taxon>
    </lineage>
</organism>
<comment type="similarity">
    <text evidence="1 7">Belongs to the class I-like SAM-binding methyltransferase superfamily. RsmB/NOP family.</text>
</comment>
<feature type="active site" description="Nucleophile" evidence="7">
    <location>
        <position position="234"/>
    </location>
</feature>
<dbReference type="InterPro" id="IPR018314">
    <property type="entry name" value="RsmB/NOL1/NOP2-like_CS"/>
</dbReference>
<dbReference type="InterPro" id="IPR031340">
    <property type="entry name" value="RsmF_methylt_CI"/>
</dbReference>
<dbReference type="PANTHER" id="PTHR22807">
    <property type="entry name" value="NOP2 YEAST -RELATED NOL1/NOP2/FMU SUN DOMAIN-CONTAINING"/>
    <property type="match status" value="1"/>
</dbReference>
<comment type="caution">
    <text evidence="10">The sequence shown here is derived from an EMBL/GenBank/DDBJ whole genome shotgun (WGS) entry which is preliminary data.</text>
</comment>
<dbReference type="CDD" id="cd02440">
    <property type="entry name" value="AdoMet_MTases"/>
    <property type="match status" value="1"/>
</dbReference>
<dbReference type="InterPro" id="IPR023267">
    <property type="entry name" value="RCMT"/>
</dbReference>
<dbReference type="InterPro" id="IPR031341">
    <property type="entry name" value="Methyltr_RsmF_N"/>
</dbReference>
<evidence type="ECO:0000256" key="1">
    <source>
        <dbReference type="ARBA" id="ARBA00007494"/>
    </source>
</evidence>
<dbReference type="Proteomes" id="UP000886860">
    <property type="component" value="Unassembled WGS sequence"/>
</dbReference>
<dbReference type="Gene3D" id="2.30.130.60">
    <property type="match status" value="1"/>
</dbReference>
<proteinExistence type="inferred from homology"/>
<dbReference type="PRINTS" id="PR02008">
    <property type="entry name" value="RCMTFAMILY"/>
</dbReference>
<dbReference type="GO" id="GO:0003723">
    <property type="term" value="F:RNA binding"/>
    <property type="evidence" value="ECO:0007669"/>
    <property type="project" value="UniProtKB-UniRule"/>
</dbReference>
<dbReference type="InterPro" id="IPR029063">
    <property type="entry name" value="SAM-dependent_MTases_sf"/>
</dbReference>
<comment type="caution">
    <text evidence="7">Lacks conserved residue(s) required for the propagation of feature annotation.</text>
</comment>
<dbReference type="Gene3D" id="3.40.50.150">
    <property type="entry name" value="Vaccinia Virus protein VP39"/>
    <property type="match status" value="1"/>
</dbReference>
<evidence type="ECO:0000256" key="8">
    <source>
        <dbReference type="SAM" id="MobiDB-lite"/>
    </source>
</evidence>
<dbReference type="InterPro" id="IPR049560">
    <property type="entry name" value="MeTrfase_RsmB-F_NOP2_cat"/>
</dbReference>
<evidence type="ECO:0000313" key="11">
    <source>
        <dbReference type="Proteomes" id="UP000886860"/>
    </source>
</evidence>
<dbReference type="Pfam" id="PF13636">
    <property type="entry name" value="Methyltranf_PUA"/>
    <property type="match status" value="1"/>
</dbReference>
<keyword evidence="6 7" id="KW-0694">RNA-binding</keyword>
<reference evidence="10" key="2">
    <citation type="journal article" date="2021" name="PeerJ">
        <title>Extensive microbial diversity within the chicken gut microbiome revealed by metagenomics and culture.</title>
        <authorList>
            <person name="Gilroy R."/>
            <person name="Ravi A."/>
            <person name="Getino M."/>
            <person name="Pursley I."/>
            <person name="Horton D.L."/>
            <person name="Alikhan N.F."/>
            <person name="Baker D."/>
            <person name="Gharbi K."/>
            <person name="Hall N."/>
            <person name="Watson M."/>
            <person name="Adriaenssens E.M."/>
            <person name="Foster-Nyarko E."/>
            <person name="Jarju S."/>
            <person name="Secka A."/>
            <person name="Antonio M."/>
            <person name="Oren A."/>
            <person name="Chaudhuri R.R."/>
            <person name="La Ragione R."/>
            <person name="Hildebrand F."/>
            <person name="Pallen M.J."/>
        </authorList>
    </citation>
    <scope>NUCLEOTIDE SEQUENCE</scope>
    <source>
        <strain evidence="10">CHK123-3438</strain>
    </source>
</reference>
<evidence type="ECO:0000256" key="6">
    <source>
        <dbReference type="ARBA" id="ARBA00022884"/>
    </source>
</evidence>
<dbReference type="GO" id="GO:0008173">
    <property type="term" value="F:RNA methyltransferase activity"/>
    <property type="evidence" value="ECO:0007669"/>
    <property type="project" value="InterPro"/>
</dbReference>
<dbReference type="GO" id="GO:0001510">
    <property type="term" value="P:RNA methylation"/>
    <property type="evidence" value="ECO:0007669"/>
    <property type="project" value="InterPro"/>
</dbReference>
<keyword evidence="2" id="KW-0963">Cytoplasm</keyword>